<feature type="domain" description="RecJ OB" evidence="8">
    <location>
        <begin position="463"/>
        <end position="568"/>
    </location>
</feature>
<dbReference type="Gene3D" id="3.90.1640.30">
    <property type="match status" value="1"/>
</dbReference>
<dbReference type="HOGENOM" id="CLU_009736_5_2_0"/>
<sequence>MMNKKWLIPSPPGKEINPEIEKLSAEFKLPRLVAELLYRKGIKTVNSAQEFFKPSMDNLYDPYLFPDMEKAVQRILRAIDSKEKITIYGDYDVDGTTATALLYLGLKRIGANIDFYIPHRMIDGYGLSLGSLDALRENGSSLIISVDCGVNAIEEINAINSMGMEIIITDHHNPKDELPPAFAIINPKLPGTKYPYEHLAGVGVAYKLLMAIYNNLGIDSAENKLKYMDLVAVGTIADIVPLTSENRIFASIGLQHLIEKKNLGLNALVQISGLNQKNLDTTDIVFGIAPRINAAGRMGSASVSVELLISTDEAKSMELAEIIEHQNSLRQQEDQKTFQEACDIIEKKYKDLQQTSCMVVSSDDWHPGVIGIVASKLVEKYYRPVIMISFKDGFGSGSGRSVADFDLFEALKQTEHNLHSFGGHKYAVGLTIYQEYLDRFENELTRFVSENLRLEQIQPPLQIDAEIELYNINNTLLDALEHFAPFGPDNTRPVFMTRNVTIASYPYNVGRNHLKLKVVKDGIYFNLIGYNLGDYLPLLKKNGKLDIAYTLEYNRFGNNLTIQGKLKDLQILKD</sequence>
<dbReference type="STRING" id="459349.CLOAM0321"/>
<keyword evidence="3" id="KW-0540">Nuclease</keyword>
<dbReference type="Proteomes" id="UP000002019">
    <property type="component" value="Chromosome"/>
</dbReference>
<dbReference type="InterPro" id="IPR041122">
    <property type="entry name" value="RecJ_OB"/>
</dbReference>
<dbReference type="InterPro" id="IPR038763">
    <property type="entry name" value="DHH_sf"/>
</dbReference>
<accession>B0VEZ1</accession>
<dbReference type="InterPro" id="IPR001667">
    <property type="entry name" value="DDH_dom"/>
</dbReference>
<evidence type="ECO:0000256" key="4">
    <source>
        <dbReference type="ARBA" id="ARBA00022801"/>
    </source>
</evidence>
<dbReference type="PANTHER" id="PTHR30255">
    <property type="entry name" value="SINGLE-STRANDED-DNA-SPECIFIC EXONUCLEASE RECJ"/>
    <property type="match status" value="1"/>
</dbReference>
<keyword evidence="5 9" id="KW-0269">Exonuclease</keyword>
<evidence type="ECO:0000256" key="1">
    <source>
        <dbReference type="ARBA" id="ARBA00005915"/>
    </source>
</evidence>
<evidence type="ECO:0000259" key="7">
    <source>
        <dbReference type="Pfam" id="PF02272"/>
    </source>
</evidence>
<evidence type="ECO:0000256" key="3">
    <source>
        <dbReference type="ARBA" id="ARBA00022722"/>
    </source>
</evidence>
<comment type="similarity">
    <text evidence="1">Belongs to the RecJ family.</text>
</comment>
<evidence type="ECO:0000259" key="8">
    <source>
        <dbReference type="Pfam" id="PF17768"/>
    </source>
</evidence>
<dbReference type="Pfam" id="PF02272">
    <property type="entry name" value="DHHA1"/>
    <property type="match status" value="1"/>
</dbReference>
<evidence type="ECO:0000313" key="9">
    <source>
        <dbReference type="EMBL" id="CAO80226.1"/>
    </source>
</evidence>
<dbReference type="PANTHER" id="PTHR30255:SF2">
    <property type="entry name" value="SINGLE-STRANDED-DNA-SPECIFIC EXONUCLEASE RECJ"/>
    <property type="match status" value="1"/>
</dbReference>
<dbReference type="eggNOG" id="COG0608">
    <property type="taxonomic scope" value="Bacteria"/>
</dbReference>
<name>B0VEZ1_CLOAI</name>
<feature type="domain" description="DDH" evidence="6">
    <location>
        <begin position="84"/>
        <end position="235"/>
    </location>
</feature>
<dbReference type="KEGG" id="caci:CLOAM0321"/>
<dbReference type="InterPro" id="IPR003156">
    <property type="entry name" value="DHHA1_dom"/>
</dbReference>
<dbReference type="EMBL" id="CU466930">
    <property type="protein sequence ID" value="CAO80226.1"/>
    <property type="molecule type" value="Genomic_DNA"/>
</dbReference>
<dbReference type="Gene3D" id="3.10.310.30">
    <property type="match status" value="1"/>
</dbReference>
<gene>
    <name evidence="9" type="ordered locus">CLOAM0321</name>
</gene>
<evidence type="ECO:0000313" key="10">
    <source>
        <dbReference type="Proteomes" id="UP000002019"/>
    </source>
</evidence>
<dbReference type="RefSeq" id="WP_015424087.1">
    <property type="nucleotide sequence ID" value="NC_020449.1"/>
</dbReference>
<dbReference type="InterPro" id="IPR004610">
    <property type="entry name" value="RecJ"/>
</dbReference>
<evidence type="ECO:0000256" key="2">
    <source>
        <dbReference type="ARBA" id="ARBA00019841"/>
    </source>
</evidence>
<dbReference type="GO" id="GO:0003676">
    <property type="term" value="F:nucleic acid binding"/>
    <property type="evidence" value="ECO:0007669"/>
    <property type="project" value="InterPro"/>
</dbReference>
<evidence type="ECO:0000256" key="5">
    <source>
        <dbReference type="ARBA" id="ARBA00022839"/>
    </source>
</evidence>
<feature type="domain" description="DHHA1" evidence="7">
    <location>
        <begin position="357"/>
        <end position="449"/>
    </location>
</feature>
<dbReference type="GO" id="GO:0006281">
    <property type="term" value="P:DNA repair"/>
    <property type="evidence" value="ECO:0007669"/>
    <property type="project" value="InterPro"/>
</dbReference>
<dbReference type="Pfam" id="PF01368">
    <property type="entry name" value="DHH"/>
    <property type="match status" value="1"/>
</dbReference>
<reference evidence="9 10" key="1">
    <citation type="journal article" date="2008" name="J. Bacteriol.">
        <title>'Candidatus Cloacamonas acidaminovorans': genome sequence reconstruction provides a first glimpse of a new bacterial division.</title>
        <authorList>
            <person name="Pelletier E."/>
            <person name="Kreimeyer A."/>
            <person name="Bocs S."/>
            <person name="Rouy Z."/>
            <person name="Gyapay G."/>
            <person name="Chouari R."/>
            <person name="Riviere D."/>
            <person name="Ganesan A."/>
            <person name="Daegelen P."/>
            <person name="Sghir A."/>
            <person name="Cohen G.N."/>
            <person name="Medigue C."/>
            <person name="Weissenbach J."/>
            <person name="Le Paslier D."/>
        </authorList>
    </citation>
    <scope>NUCLEOTIDE SEQUENCE [LARGE SCALE GENOMIC DNA]</scope>
    <source>
        <strain evidence="10">Evry</strain>
    </source>
</reference>
<dbReference type="NCBIfam" id="TIGR00644">
    <property type="entry name" value="recJ"/>
    <property type="match status" value="1"/>
</dbReference>
<organism evidence="9 10">
    <name type="scientific">Cloacimonas acidaminovorans (strain Evry)</name>
    <dbReference type="NCBI Taxonomy" id="459349"/>
    <lineage>
        <taxon>Bacteria</taxon>
        <taxon>Pseudomonadati</taxon>
        <taxon>Candidatus Cloacimonadota</taxon>
        <taxon>Candidatus Cloacimonadia</taxon>
        <taxon>Candidatus Cloacimonadales</taxon>
        <taxon>Candidatus Cloacimonadaceae</taxon>
        <taxon>Candidatus Cloacimonas</taxon>
    </lineage>
</organism>
<keyword evidence="4" id="KW-0378">Hydrolase</keyword>
<dbReference type="InterPro" id="IPR051673">
    <property type="entry name" value="SSDNA_exonuclease_RecJ"/>
</dbReference>
<dbReference type="GO" id="GO:0006310">
    <property type="term" value="P:DNA recombination"/>
    <property type="evidence" value="ECO:0007669"/>
    <property type="project" value="InterPro"/>
</dbReference>
<keyword evidence="10" id="KW-1185">Reference proteome</keyword>
<protein>
    <recommendedName>
        <fullName evidence="2">Single-stranded-DNA-specific exonuclease RecJ</fullName>
    </recommendedName>
</protein>
<dbReference type="SUPFAM" id="SSF64182">
    <property type="entry name" value="DHH phosphoesterases"/>
    <property type="match status" value="1"/>
</dbReference>
<dbReference type="Pfam" id="PF17768">
    <property type="entry name" value="RecJ_OB"/>
    <property type="match status" value="1"/>
</dbReference>
<dbReference type="GO" id="GO:0008409">
    <property type="term" value="F:5'-3' exonuclease activity"/>
    <property type="evidence" value="ECO:0007669"/>
    <property type="project" value="InterPro"/>
</dbReference>
<evidence type="ECO:0000259" key="6">
    <source>
        <dbReference type="Pfam" id="PF01368"/>
    </source>
</evidence>
<proteinExistence type="inferred from homology"/>
<dbReference type="AlphaFoldDB" id="B0VEZ1"/>